<gene>
    <name evidence="2" type="ORF">GCM10009107_39070</name>
</gene>
<reference evidence="3" key="1">
    <citation type="journal article" date="2019" name="Int. J. Syst. Evol. Microbiol.">
        <title>The Global Catalogue of Microorganisms (GCM) 10K type strain sequencing project: providing services to taxonomists for standard genome sequencing and annotation.</title>
        <authorList>
            <consortium name="The Broad Institute Genomics Platform"/>
            <consortium name="The Broad Institute Genome Sequencing Center for Infectious Disease"/>
            <person name="Wu L."/>
            <person name="Ma J."/>
        </authorList>
    </citation>
    <scope>NUCLEOTIDE SEQUENCE [LARGE SCALE GENOMIC DNA]</scope>
    <source>
        <strain evidence="3">JCM 15503</strain>
    </source>
</reference>
<proteinExistence type="predicted"/>
<dbReference type="Gene3D" id="3.30.70.1400">
    <property type="entry name" value="Aminomethyltransferase beta-barrel domains"/>
    <property type="match status" value="1"/>
</dbReference>
<feature type="compositionally biased region" description="Polar residues" evidence="1">
    <location>
        <begin position="1"/>
        <end position="10"/>
    </location>
</feature>
<evidence type="ECO:0000313" key="2">
    <source>
        <dbReference type="EMBL" id="GAA0758494.1"/>
    </source>
</evidence>
<dbReference type="PANTHER" id="PTHR22602">
    <property type="entry name" value="TRANSFERASE CAF17, MITOCHONDRIAL-RELATED"/>
    <property type="match status" value="1"/>
</dbReference>
<evidence type="ECO:0000313" key="3">
    <source>
        <dbReference type="Proteomes" id="UP001500279"/>
    </source>
</evidence>
<dbReference type="InterPro" id="IPR017703">
    <property type="entry name" value="YgfZ/GCV_T_CS"/>
</dbReference>
<dbReference type="Gene3D" id="2.40.30.160">
    <property type="match status" value="1"/>
</dbReference>
<feature type="compositionally biased region" description="Low complexity" evidence="1">
    <location>
        <begin position="24"/>
        <end position="33"/>
    </location>
</feature>
<keyword evidence="3" id="KW-1185">Reference proteome</keyword>
<comment type="caution">
    <text evidence="2">The sequence shown here is derived from an EMBL/GenBank/DDBJ whole genome shotgun (WGS) entry which is preliminary data.</text>
</comment>
<dbReference type="SUPFAM" id="SSF103025">
    <property type="entry name" value="Folate-binding domain"/>
    <property type="match status" value="1"/>
</dbReference>
<dbReference type="PANTHER" id="PTHR22602:SF0">
    <property type="entry name" value="TRANSFERASE CAF17, MITOCHONDRIAL-RELATED"/>
    <property type="match status" value="1"/>
</dbReference>
<dbReference type="EMBL" id="BAAAEW010000025">
    <property type="protein sequence ID" value="GAA0758494.1"/>
    <property type="molecule type" value="Genomic_DNA"/>
</dbReference>
<dbReference type="Proteomes" id="UP001500279">
    <property type="component" value="Unassembled WGS sequence"/>
</dbReference>
<evidence type="ECO:0000256" key="1">
    <source>
        <dbReference type="SAM" id="MobiDB-lite"/>
    </source>
</evidence>
<sequence length="392" mass="40338">MPGSIDSSTRVPRKGSGCSVHHQAAPAAAKPANSSSASNFFISFMGEAQTLALALAWARMIIVCMTVAASPPSETSPAAAAALPASLRTGGALPLADWGLIRARGADALSFLQGQLTNDLALAGADQARLAGYCSAKGRLMASFVAWRAAPDEWLLACSADLLAPTLKRLSMFVLRAKCQLSNASAELPLWGLAGDAASAWLGNALPPQAWGVAAMADGQAVRLPDVDGVPRCLWAGPAVSAPTGLAPSSADAWRWLEVQSGVVRIVAATAEAFVPQMVNFEIVGGVNFKKGCYPGQEVVARSQYRGTLKRRGALLAGSAEMQPGQEVFHDADPGQPAGLVALSASLGGQSLAFVELKLAALTAEGALHLGAADGPLLQPQALPYPLLQDES</sequence>
<organism evidence="2 3">
    <name type="scientific">Ideonella azotifigens</name>
    <dbReference type="NCBI Taxonomy" id="513160"/>
    <lineage>
        <taxon>Bacteria</taxon>
        <taxon>Pseudomonadati</taxon>
        <taxon>Pseudomonadota</taxon>
        <taxon>Betaproteobacteria</taxon>
        <taxon>Burkholderiales</taxon>
        <taxon>Sphaerotilaceae</taxon>
        <taxon>Ideonella</taxon>
    </lineage>
</organism>
<dbReference type="InterPro" id="IPR045179">
    <property type="entry name" value="YgfZ/GcvT"/>
</dbReference>
<protein>
    <submittedName>
        <fullName evidence="2">Folate-binding protein YgfZ</fullName>
    </submittedName>
</protein>
<feature type="region of interest" description="Disordered" evidence="1">
    <location>
        <begin position="1"/>
        <end position="33"/>
    </location>
</feature>
<name>A0ABP3VL13_9BURK</name>
<accession>A0ABP3VL13</accession>
<dbReference type="NCBIfam" id="TIGR03317">
    <property type="entry name" value="ygfZ_signature"/>
    <property type="match status" value="1"/>
</dbReference>